<protein>
    <submittedName>
        <fullName evidence="1">Uncharacterized protein</fullName>
    </submittedName>
</protein>
<accession>A0A212J257</accession>
<proteinExistence type="predicted"/>
<dbReference type="AlphaFoldDB" id="A0A212J257"/>
<name>A0A212J257_9DELT</name>
<dbReference type="EMBL" id="FLUQ01000001">
    <property type="protein sequence ID" value="SBV93563.1"/>
    <property type="molecule type" value="Genomic_DNA"/>
</dbReference>
<sequence length="151" mass="16784">MRDYSKISPQFWYGRTGKEMRKLGASTQFIALYLLTNRHVNMLGLYNLPMLYIAADTGIAQEAGHLVNVVAMGSAAFRPDAVTWAPDCPFVACSNERQRKWAVRVASLPSHIIGQCGKEGRTGKVRYHLSCLRGCLFATAQCWESEFAPAP</sequence>
<reference evidence="1" key="1">
    <citation type="submission" date="2016-04" db="EMBL/GenBank/DDBJ databases">
        <authorList>
            <person name="Evans L.H."/>
            <person name="Alamgir A."/>
            <person name="Owens N."/>
            <person name="Weber N.D."/>
            <person name="Virtaneva K."/>
            <person name="Barbian K."/>
            <person name="Babar A."/>
            <person name="Rosenke K."/>
        </authorList>
    </citation>
    <scope>NUCLEOTIDE SEQUENCE</scope>
    <source>
        <strain evidence="1">86</strain>
    </source>
</reference>
<evidence type="ECO:0000313" key="1">
    <source>
        <dbReference type="EMBL" id="SBV93563.1"/>
    </source>
</evidence>
<gene>
    <name evidence="1" type="ORF">KL86DPRO_10553</name>
</gene>
<organism evidence="1">
    <name type="scientific">uncultured delta proteobacterium</name>
    <dbReference type="NCBI Taxonomy" id="34034"/>
    <lineage>
        <taxon>Bacteria</taxon>
        <taxon>Deltaproteobacteria</taxon>
        <taxon>environmental samples</taxon>
    </lineage>
</organism>